<feature type="domain" description="NlpC/P60" evidence="8">
    <location>
        <begin position="276"/>
        <end position="404"/>
    </location>
</feature>
<evidence type="ECO:0000256" key="1">
    <source>
        <dbReference type="ARBA" id="ARBA00007074"/>
    </source>
</evidence>
<keyword evidence="3 7" id="KW-0732">Signal</keyword>
<feature type="coiled-coil region" evidence="6">
    <location>
        <begin position="44"/>
        <end position="92"/>
    </location>
</feature>
<dbReference type="Gene3D" id="3.90.1720.10">
    <property type="entry name" value="endopeptidase domain like (from Nostoc punctiforme)"/>
    <property type="match status" value="1"/>
</dbReference>
<evidence type="ECO:0000256" key="5">
    <source>
        <dbReference type="ARBA" id="ARBA00022807"/>
    </source>
</evidence>
<evidence type="ECO:0000259" key="8">
    <source>
        <dbReference type="PROSITE" id="PS51935"/>
    </source>
</evidence>
<dbReference type="InterPro" id="IPR000064">
    <property type="entry name" value="NLP_P60_dom"/>
</dbReference>
<dbReference type="EMBL" id="JBHSFW010000001">
    <property type="protein sequence ID" value="MFC4618085.1"/>
    <property type="molecule type" value="Genomic_DNA"/>
</dbReference>
<feature type="chain" id="PRO_5047539589" evidence="7">
    <location>
        <begin position="28"/>
        <end position="406"/>
    </location>
</feature>
<dbReference type="Proteomes" id="UP001596022">
    <property type="component" value="Unassembled WGS sequence"/>
</dbReference>
<dbReference type="Gene3D" id="6.10.250.3150">
    <property type="match status" value="1"/>
</dbReference>
<proteinExistence type="inferred from homology"/>
<dbReference type="PROSITE" id="PS51935">
    <property type="entry name" value="NLPC_P60"/>
    <property type="match status" value="1"/>
</dbReference>
<evidence type="ECO:0000256" key="7">
    <source>
        <dbReference type="SAM" id="SignalP"/>
    </source>
</evidence>
<organism evidence="9 10">
    <name type="scientific">Camelliibacillus cellulosilyticus</name>
    <dbReference type="NCBI Taxonomy" id="2174486"/>
    <lineage>
        <taxon>Bacteria</taxon>
        <taxon>Bacillati</taxon>
        <taxon>Bacillota</taxon>
        <taxon>Bacilli</taxon>
        <taxon>Bacillales</taxon>
        <taxon>Sporolactobacillaceae</taxon>
        <taxon>Camelliibacillus</taxon>
    </lineage>
</organism>
<feature type="coiled-coil region" evidence="6">
    <location>
        <begin position="148"/>
        <end position="231"/>
    </location>
</feature>
<evidence type="ECO:0000256" key="4">
    <source>
        <dbReference type="ARBA" id="ARBA00022801"/>
    </source>
</evidence>
<comment type="caution">
    <text evidence="9">The sequence shown here is derived from an EMBL/GenBank/DDBJ whole genome shotgun (WGS) entry which is preliminary data.</text>
</comment>
<keyword evidence="6" id="KW-0175">Coiled coil</keyword>
<dbReference type="PANTHER" id="PTHR47053:SF1">
    <property type="entry name" value="MUREIN DD-ENDOPEPTIDASE MEPH-RELATED"/>
    <property type="match status" value="1"/>
</dbReference>
<evidence type="ECO:0000256" key="3">
    <source>
        <dbReference type="ARBA" id="ARBA00022729"/>
    </source>
</evidence>
<feature type="signal peptide" evidence="7">
    <location>
        <begin position="1"/>
        <end position="27"/>
    </location>
</feature>
<evidence type="ECO:0000313" key="9">
    <source>
        <dbReference type="EMBL" id="MFC4618085.1"/>
    </source>
</evidence>
<accession>A0ABV9GN39</accession>
<gene>
    <name evidence="9" type="ORF">ACFO4N_05000</name>
</gene>
<dbReference type="InterPro" id="IPR057309">
    <property type="entry name" value="PcsB_CC"/>
</dbReference>
<dbReference type="Pfam" id="PF24568">
    <property type="entry name" value="CC_PcsB"/>
    <property type="match status" value="1"/>
</dbReference>
<keyword evidence="2" id="KW-0645">Protease</keyword>
<evidence type="ECO:0000256" key="2">
    <source>
        <dbReference type="ARBA" id="ARBA00022670"/>
    </source>
</evidence>
<keyword evidence="10" id="KW-1185">Reference proteome</keyword>
<dbReference type="InterPro" id="IPR038765">
    <property type="entry name" value="Papain-like_cys_pep_sf"/>
</dbReference>
<name>A0ABV9GN39_9BACL</name>
<reference evidence="10" key="1">
    <citation type="journal article" date="2019" name="Int. J. Syst. Evol. Microbiol.">
        <title>The Global Catalogue of Microorganisms (GCM) 10K type strain sequencing project: providing services to taxonomists for standard genome sequencing and annotation.</title>
        <authorList>
            <consortium name="The Broad Institute Genomics Platform"/>
            <consortium name="The Broad Institute Genome Sequencing Center for Infectious Disease"/>
            <person name="Wu L."/>
            <person name="Ma J."/>
        </authorList>
    </citation>
    <scope>NUCLEOTIDE SEQUENCE [LARGE SCALE GENOMIC DNA]</scope>
    <source>
        <strain evidence="10">CGMCC 1.16306</strain>
    </source>
</reference>
<dbReference type="SUPFAM" id="SSF54001">
    <property type="entry name" value="Cysteine proteinases"/>
    <property type="match status" value="1"/>
</dbReference>
<protein>
    <submittedName>
        <fullName evidence="9">Coiled-coil domain-containing protein</fullName>
    </submittedName>
</protein>
<dbReference type="PANTHER" id="PTHR47053">
    <property type="entry name" value="MUREIN DD-ENDOPEPTIDASE MEPH-RELATED"/>
    <property type="match status" value="1"/>
</dbReference>
<comment type="similarity">
    <text evidence="1">Belongs to the peptidase C40 family.</text>
</comment>
<dbReference type="RefSeq" id="WP_376845090.1">
    <property type="nucleotide sequence ID" value="NZ_JBHSFW010000001.1"/>
</dbReference>
<keyword evidence="4" id="KW-0378">Hydrolase</keyword>
<evidence type="ECO:0000256" key="6">
    <source>
        <dbReference type="SAM" id="Coils"/>
    </source>
</evidence>
<dbReference type="InterPro" id="IPR051202">
    <property type="entry name" value="Peptidase_C40"/>
</dbReference>
<keyword evidence="5" id="KW-0788">Thiol protease</keyword>
<sequence>MGKGFTVKLAGLCTGGLLLALPVGAQAKTINELVDQQHSVVAQKQQVQSEIDKINKQLKDLTGQISDRQIAIGKMQDEMDQLHKSIKETKDRIKSREALLKDRVTAVYKNGGSSVNVLEVIMGSKDFGDFLNRVVAIHNITDQDQNIINDQKADQKLLEKQQQKLQHDLEDSQQKLKELKSLVDDAQAAQSKREAILDGLSEKEANISSSLKALIAKRDAAKKAAEAAAKKTASTPSTKSVNHTSVNHTSVNHTSVNHTSHTNPSYNFAIPQGVSNGTVNDIVAASRKYIGHSKYVWGGGRTASDVANGYFDCSGYVHWAYEQIGINLGGWSTSALQYVGQPVKDGNLQPGDLVFFNTYKTNGHVGIYIGGGQFIGSQDKHGVEIVSMNSSYWKGVFHGYARRVLN</sequence>
<dbReference type="Pfam" id="PF00877">
    <property type="entry name" value="NLPC_P60"/>
    <property type="match status" value="1"/>
</dbReference>
<evidence type="ECO:0000313" key="10">
    <source>
        <dbReference type="Proteomes" id="UP001596022"/>
    </source>
</evidence>